<dbReference type="EC" id="2.7.13.3" evidence="2"/>
<dbReference type="InterPro" id="IPR003594">
    <property type="entry name" value="HATPase_dom"/>
</dbReference>
<dbReference type="InterPro" id="IPR013656">
    <property type="entry name" value="PAS_4"/>
</dbReference>
<keyword evidence="5" id="KW-0547">Nucleotide-binding</keyword>
<dbReference type="InterPro" id="IPR011495">
    <property type="entry name" value="Sig_transdc_His_kin_sub2_dim/P"/>
</dbReference>
<dbReference type="PANTHER" id="PTHR41523:SF8">
    <property type="entry name" value="ETHYLENE RESPONSE SENSOR PROTEIN"/>
    <property type="match status" value="1"/>
</dbReference>
<reference evidence="9 10" key="1">
    <citation type="submission" date="2019-08" db="EMBL/GenBank/DDBJ databases">
        <title>In-depth cultivation of the pig gut microbiome towards novel bacterial diversity and tailored functional studies.</title>
        <authorList>
            <person name="Wylensek D."/>
            <person name="Hitch T.C.A."/>
            <person name="Clavel T."/>
        </authorList>
    </citation>
    <scope>NUCLEOTIDE SEQUENCE [LARGE SCALE GENOMIC DNA]</scope>
    <source>
        <strain evidence="9 10">WB03_NA08</strain>
    </source>
</reference>
<dbReference type="RefSeq" id="WP_318656480.1">
    <property type="nucleotide sequence ID" value="NZ_VULO01000003.1"/>
</dbReference>
<protein>
    <recommendedName>
        <fullName evidence="2">histidine kinase</fullName>
        <ecNumber evidence="2">2.7.13.3</ecNumber>
    </recommendedName>
</protein>
<evidence type="ECO:0000256" key="4">
    <source>
        <dbReference type="ARBA" id="ARBA00022679"/>
    </source>
</evidence>
<evidence type="ECO:0000259" key="8">
    <source>
        <dbReference type="PROSITE" id="PS50109"/>
    </source>
</evidence>
<organism evidence="9 10">
    <name type="scientific">Scrofimicrobium canadense</name>
    <dbReference type="NCBI Taxonomy" id="2652290"/>
    <lineage>
        <taxon>Bacteria</taxon>
        <taxon>Bacillati</taxon>
        <taxon>Actinomycetota</taxon>
        <taxon>Actinomycetes</taxon>
        <taxon>Actinomycetales</taxon>
        <taxon>Actinomycetaceae</taxon>
        <taxon>Scrofimicrobium</taxon>
    </lineage>
</organism>
<evidence type="ECO:0000313" key="10">
    <source>
        <dbReference type="Proteomes" id="UP000470875"/>
    </source>
</evidence>
<accession>A0A6N7VPQ6</accession>
<name>A0A6N7VPQ6_9ACTO</name>
<dbReference type="Gene3D" id="3.30.450.20">
    <property type="entry name" value="PAS domain"/>
    <property type="match status" value="1"/>
</dbReference>
<evidence type="ECO:0000256" key="1">
    <source>
        <dbReference type="ARBA" id="ARBA00000085"/>
    </source>
</evidence>
<dbReference type="PANTHER" id="PTHR41523">
    <property type="entry name" value="TWO-COMPONENT SYSTEM SENSOR PROTEIN"/>
    <property type="match status" value="1"/>
</dbReference>
<dbReference type="InterPro" id="IPR011102">
    <property type="entry name" value="Sig_transdc_His_kinase_HWE"/>
</dbReference>
<dbReference type="InterPro" id="IPR036890">
    <property type="entry name" value="HATPase_C_sf"/>
</dbReference>
<dbReference type="SMART" id="SM00387">
    <property type="entry name" value="HATPase_c"/>
    <property type="match status" value="1"/>
</dbReference>
<keyword evidence="7" id="KW-0067">ATP-binding</keyword>
<dbReference type="SUPFAM" id="SSF55874">
    <property type="entry name" value="ATPase domain of HSP90 chaperone/DNA topoisomerase II/histidine kinase"/>
    <property type="match status" value="1"/>
</dbReference>
<dbReference type="PROSITE" id="PS50109">
    <property type="entry name" value="HIS_KIN"/>
    <property type="match status" value="1"/>
</dbReference>
<evidence type="ECO:0000256" key="7">
    <source>
        <dbReference type="ARBA" id="ARBA00022840"/>
    </source>
</evidence>
<keyword evidence="4" id="KW-0808">Transferase</keyword>
<evidence type="ECO:0000256" key="6">
    <source>
        <dbReference type="ARBA" id="ARBA00022777"/>
    </source>
</evidence>
<comment type="catalytic activity">
    <reaction evidence="1">
        <text>ATP + protein L-histidine = ADP + protein N-phospho-L-histidine.</text>
        <dbReference type="EC" id="2.7.13.3"/>
    </reaction>
</comment>
<gene>
    <name evidence="9" type="ORF">FYJ24_02930</name>
</gene>
<dbReference type="EMBL" id="VULO01000003">
    <property type="protein sequence ID" value="MSS83729.1"/>
    <property type="molecule type" value="Genomic_DNA"/>
</dbReference>
<dbReference type="Pfam" id="PF07568">
    <property type="entry name" value="HisKA_2"/>
    <property type="match status" value="1"/>
</dbReference>
<keyword evidence="6" id="KW-0418">Kinase</keyword>
<dbReference type="InterPro" id="IPR038424">
    <property type="entry name" value="H_kinase_PdtaS_GAF_sf"/>
</dbReference>
<dbReference type="Pfam" id="PF02518">
    <property type="entry name" value="HATPase_c"/>
    <property type="match status" value="1"/>
</dbReference>
<evidence type="ECO:0000256" key="5">
    <source>
        <dbReference type="ARBA" id="ARBA00022741"/>
    </source>
</evidence>
<evidence type="ECO:0000313" key="9">
    <source>
        <dbReference type="EMBL" id="MSS83729.1"/>
    </source>
</evidence>
<dbReference type="GO" id="GO:0005524">
    <property type="term" value="F:ATP binding"/>
    <property type="evidence" value="ECO:0007669"/>
    <property type="project" value="UniProtKB-KW"/>
</dbReference>
<dbReference type="Pfam" id="PF12282">
    <property type="entry name" value="GAF_PdtaS"/>
    <property type="match status" value="1"/>
</dbReference>
<dbReference type="GO" id="GO:0004673">
    <property type="term" value="F:protein histidine kinase activity"/>
    <property type="evidence" value="ECO:0007669"/>
    <property type="project" value="UniProtKB-EC"/>
</dbReference>
<evidence type="ECO:0000256" key="2">
    <source>
        <dbReference type="ARBA" id="ARBA00012438"/>
    </source>
</evidence>
<dbReference type="Gene3D" id="3.30.565.10">
    <property type="entry name" value="Histidine kinase-like ATPase, C-terminal domain"/>
    <property type="match status" value="1"/>
</dbReference>
<keyword evidence="3" id="KW-0597">Phosphoprotein</keyword>
<sequence>MLSLNQLVRESSAVPLSREATDHLYALMSDWQVIADLVGADLVLWLPTSDGRFVAAALCRPATSSTVHVEDIIGRFSSSVRGAALMEGLDTGQIVEPTGSDWAGAYSTSVAYIPVPVDGKPVAVISREMNVAARGNTVGHGMWTEWAGNVLIEMIARGEYPYHEAPTMAGHGIPRVIDGALLLDAEGVVRDMTPNANSCMRRLGIRCDLVGTNLGEAVTSVLRDGSAVEETMAVVVMGRAPWRVTVEANGHAVNIRALPLLEWGQRIGAVLLTRDVSETHRREQELMTKDATIREIHHRVKNNLQTVSALLRMQSRRSDSAEVHDALHEAGRRVQAIATVHQALSQNVDEVVGFDEVARTVLRMAGSVASMDHNARVVVEGEFGPIPADAAAALATVLTELVTNSVEHGFVGRDGTVTVKAQRNGDSLTVVVEDDGVGIEEGRELSGLGTQIVEMMVKGELHGTIDWARANPGTIVTLHLDVSE</sequence>
<dbReference type="Gene3D" id="3.30.450.280">
    <property type="entry name" value="GAF domain"/>
    <property type="match status" value="1"/>
</dbReference>
<dbReference type="Proteomes" id="UP000470875">
    <property type="component" value="Unassembled WGS sequence"/>
</dbReference>
<dbReference type="InterPro" id="IPR022066">
    <property type="entry name" value="PdtaS_GAF"/>
</dbReference>
<dbReference type="Pfam" id="PF08448">
    <property type="entry name" value="PAS_4"/>
    <property type="match status" value="1"/>
</dbReference>
<keyword evidence="10" id="KW-1185">Reference proteome</keyword>
<evidence type="ECO:0000256" key="3">
    <source>
        <dbReference type="ARBA" id="ARBA00022553"/>
    </source>
</evidence>
<dbReference type="InterPro" id="IPR005467">
    <property type="entry name" value="His_kinase_dom"/>
</dbReference>
<proteinExistence type="predicted"/>
<dbReference type="AlphaFoldDB" id="A0A6N7VPQ6"/>
<feature type="domain" description="Histidine kinase" evidence="8">
    <location>
        <begin position="295"/>
        <end position="484"/>
    </location>
</feature>
<comment type="caution">
    <text evidence="9">The sequence shown here is derived from an EMBL/GenBank/DDBJ whole genome shotgun (WGS) entry which is preliminary data.</text>
</comment>
<dbReference type="SMART" id="SM00911">
    <property type="entry name" value="HWE_HK"/>
    <property type="match status" value="1"/>
</dbReference>